<dbReference type="Proteomes" id="UP000694844">
    <property type="component" value="Chromosome 5"/>
</dbReference>
<gene>
    <name evidence="6" type="primary">LOC111133723</name>
</gene>
<dbReference type="OrthoDB" id="10021323at2759"/>
<dbReference type="AlphaFoldDB" id="A0A8B8ED60"/>
<dbReference type="RefSeq" id="XP_022338050.1">
    <property type="nucleotide sequence ID" value="XM_022482342.1"/>
</dbReference>
<evidence type="ECO:0000256" key="3">
    <source>
        <dbReference type="SAM" id="SignalP"/>
    </source>
</evidence>
<keyword evidence="2" id="KW-0722">Serine protease inhibitor</keyword>
<accession>A0A8B8ED60</accession>
<dbReference type="SUPFAM" id="SSF57262">
    <property type="entry name" value="Leech antihemostatic proteins"/>
    <property type="match status" value="2"/>
</dbReference>
<keyword evidence="5" id="KW-1185">Reference proteome</keyword>
<organism evidence="5 6">
    <name type="scientific">Crassostrea virginica</name>
    <name type="common">Eastern oyster</name>
    <dbReference type="NCBI Taxonomy" id="6565"/>
    <lineage>
        <taxon>Eukaryota</taxon>
        <taxon>Metazoa</taxon>
        <taxon>Spiralia</taxon>
        <taxon>Lophotrochozoa</taxon>
        <taxon>Mollusca</taxon>
        <taxon>Bivalvia</taxon>
        <taxon>Autobranchia</taxon>
        <taxon>Pteriomorphia</taxon>
        <taxon>Ostreida</taxon>
        <taxon>Ostreoidea</taxon>
        <taxon>Ostreidae</taxon>
        <taxon>Crassostrea</taxon>
    </lineage>
</organism>
<feature type="chain" id="PRO_5034982639" evidence="3">
    <location>
        <begin position="19"/>
        <end position="120"/>
    </location>
</feature>
<evidence type="ECO:0000256" key="1">
    <source>
        <dbReference type="ARBA" id="ARBA00022690"/>
    </source>
</evidence>
<name>A0A8B8ED60_CRAVI</name>
<feature type="domain" description="Antistasin-like" evidence="4">
    <location>
        <begin position="54"/>
        <end position="78"/>
    </location>
</feature>
<evidence type="ECO:0000256" key="2">
    <source>
        <dbReference type="ARBA" id="ARBA00022900"/>
    </source>
</evidence>
<feature type="domain" description="Antistasin-like" evidence="4">
    <location>
        <begin position="85"/>
        <end position="109"/>
    </location>
</feature>
<proteinExistence type="predicted"/>
<dbReference type="Gene3D" id="2.10.22.10">
    <property type="entry name" value="Antistasin, domain 1"/>
    <property type="match status" value="2"/>
</dbReference>
<dbReference type="KEGG" id="cvn:111133723"/>
<dbReference type="GO" id="GO:0004867">
    <property type="term" value="F:serine-type endopeptidase inhibitor activity"/>
    <property type="evidence" value="ECO:0007669"/>
    <property type="project" value="UniProtKB-KW"/>
</dbReference>
<evidence type="ECO:0000313" key="6">
    <source>
        <dbReference type="RefSeq" id="XP_022338050.1"/>
    </source>
</evidence>
<protein>
    <submittedName>
        <fullName evidence="6">BPTI/Kunitz domain-containing protein 4-like</fullName>
    </submittedName>
</protein>
<dbReference type="InterPro" id="IPR011061">
    <property type="entry name" value="Hirudin/antistatin"/>
</dbReference>
<evidence type="ECO:0000313" key="5">
    <source>
        <dbReference type="Proteomes" id="UP000694844"/>
    </source>
</evidence>
<keyword evidence="3" id="KW-0732">Signal</keyword>
<keyword evidence="1" id="KW-0646">Protease inhibitor</keyword>
<sequence>MKVLLLIALLGMLYFVDGISTCSFRTFACKLTCRVGKLFNKDCRKCDCESKPKCPPLCNRHCPNGLVIDSNGCATCECKSPVKRCPPVCPINCPNGKVLDRTGCPICQCRPVRPLFPKRH</sequence>
<evidence type="ECO:0000259" key="4">
    <source>
        <dbReference type="Pfam" id="PF02822"/>
    </source>
</evidence>
<dbReference type="InterPro" id="IPR004094">
    <property type="entry name" value="Antistasin-like"/>
</dbReference>
<dbReference type="GeneID" id="111133723"/>
<reference evidence="6" key="1">
    <citation type="submission" date="2025-08" db="UniProtKB">
        <authorList>
            <consortium name="RefSeq"/>
        </authorList>
    </citation>
    <scope>IDENTIFICATION</scope>
    <source>
        <tissue evidence="6">Whole sample</tissue>
    </source>
</reference>
<dbReference type="Pfam" id="PF02822">
    <property type="entry name" value="Antistasin"/>
    <property type="match status" value="2"/>
</dbReference>
<feature type="signal peptide" evidence="3">
    <location>
        <begin position="1"/>
        <end position="18"/>
    </location>
</feature>